<dbReference type="EMBL" id="JAVDQX010000003">
    <property type="protein sequence ID" value="MDR6459922.1"/>
    <property type="molecule type" value="Genomic_DNA"/>
</dbReference>
<keyword evidence="2" id="KW-1185">Reference proteome</keyword>
<sequence>MRKLIFTTLTIIFSVIILSCSNNDDDNNNQSFPFEGKWSGSYSGTKDHGTFKINVSSTGKVTGTTTSAVFNEDFDVNGNVSESGNFSAIAGSASSGATFTGQMSGNNGNGTWINTSASMSGTWTGGKN</sequence>
<gene>
    <name evidence="1" type="ORF">J2786_003045</name>
</gene>
<comment type="caution">
    <text evidence="1">The sequence shown here is derived from an EMBL/GenBank/DDBJ whole genome shotgun (WGS) entry which is preliminary data.</text>
</comment>
<evidence type="ECO:0000313" key="2">
    <source>
        <dbReference type="Proteomes" id="UP001184833"/>
    </source>
</evidence>
<organism evidence="1 2">
    <name type="scientific">Chryseobacterium vietnamense</name>
    <dbReference type="NCBI Taxonomy" id="866785"/>
    <lineage>
        <taxon>Bacteria</taxon>
        <taxon>Pseudomonadati</taxon>
        <taxon>Bacteroidota</taxon>
        <taxon>Flavobacteriia</taxon>
        <taxon>Flavobacteriales</taxon>
        <taxon>Weeksellaceae</taxon>
        <taxon>Chryseobacterium group</taxon>
        <taxon>Chryseobacterium</taxon>
    </lineage>
</organism>
<protein>
    <submittedName>
        <fullName evidence="1">Uncharacterized protein</fullName>
    </submittedName>
</protein>
<dbReference type="Proteomes" id="UP001184833">
    <property type="component" value="Unassembled WGS sequence"/>
</dbReference>
<name>A0ACC6JAW5_9FLAO</name>
<proteinExistence type="predicted"/>
<accession>A0ACC6JAW5</accession>
<evidence type="ECO:0000313" key="1">
    <source>
        <dbReference type="EMBL" id="MDR6459922.1"/>
    </source>
</evidence>
<reference evidence="1" key="1">
    <citation type="submission" date="2023-07" db="EMBL/GenBank/DDBJ databases">
        <title>Sorghum-associated microbial communities from plants grown in Nebraska, USA.</title>
        <authorList>
            <person name="Schachtman D."/>
        </authorList>
    </citation>
    <scope>NUCLEOTIDE SEQUENCE</scope>
    <source>
        <strain evidence="1">DS2329</strain>
    </source>
</reference>